<name>A0A4D7DRI6_9HYPH</name>
<dbReference type="InterPro" id="IPR031451">
    <property type="entry name" value="MqsR_toxin"/>
</dbReference>
<dbReference type="Pfam" id="PF15723">
    <property type="entry name" value="MqsR_toxin"/>
    <property type="match status" value="1"/>
</dbReference>
<dbReference type="GO" id="GO:0017148">
    <property type="term" value="P:negative regulation of translation"/>
    <property type="evidence" value="ECO:0007669"/>
    <property type="project" value="InterPro"/>
</dbReference>
<reference evidence="2 4" key="2">
    <citation type="submission" date="2021-03" db="EMBL/GenBank/DDBJ databases">
        <title>Rapid diversification of plasmids in a genus of pathogenic and nitrogen fixing bacteria.</title>
        <authorList>
            <person name="Weisberg A.J."/>
            <person name="Miller M."/>
            <person name="Ream W."/>
            <person name="Grunwald N.J."/>
            <person name="Chang J.H."/>
        </authorList>
    </citation>
    <scope>NUCLEOTIDE SEQUENCE [LARGE SCALE GENOMIC DNA]</scope>
    <source>
        <strain evidence="2 4">AF3.44</strain>
    </source>
</reference>
<dbReference type="CDD" id="cd12869">
    <property type="entry name" value="MqsR"/>
    <property type="match status" value="1"/>
</dbReference>
<evidence type="ECO:0000313" key="1">
    <source>
        <dbReference type="EMBL" id="QCI98297.1"/>
    </source>
</evidence>
<reference evidence="1 3" key="1">
    <citation type="submission" date="2019-04" db="EMBL/GenBank/DDBJ databases">
        <title>Complete genome sequence of Agrobacterium larrymoorei CFBP5473.</title>
        <authorList>
            <person name="Haryono M."/>
            <person name="Chou L."/>
            <person name="Lin Y.-C."/>
            <person name="Lai E.-M."/>
            <person name="Kuo C.-H."/>
        </authorList>
    </citation>
    <scope>NUCLEOTIDE SEQUENCE [LARGE SCALE GENOMIC DNA]</scope>
    <source>
        <strain evidence="1 3">CFBP5473</strain>
    </source>
</reference>
<dbReference type="EMBL" id="CP039691">
    <property type="protein sequence ID" value="QCI98297.1"/>
    <property type="molecule type" value="Genomic_DNA"/>
</dbReference>
<protein>
    <submittedName>
        <fullName evidence="1">Type II toxin-antitoxin system MqsR family toxin</fullName>
    </submittedName>
</protein>
<evidence type="ECO:0000313" key="4">
    <source>
        <dbReference type="Proteomes" id="UP000826513"/>
    </source>
</evidence>
<dbReference type="KEGG" id="alf:CFBP5473_10480"/>
<dbReference type="GO" id="GO:0044010">
    <property type="term" value="P:single-species biofilm formation"/>
    <property type="evidence" value="ECO:0007669"/>
    <property type="project" value="InterPro"/>
</dbReference>
<dbReference type="STRING" id="1367849.GCA_000518585_02694"/>
<dbReference type="GO" id="GO:0009372">
    <property type="term" value="P:quorum sensing"/>
    <property type="evidence" value="ECO:0007669"/>
    <property type="project" value="InterPro"/>
</dbReference>
<sequence>MEKTAPHTVLEDVWRLLDEGKVRETFSALSGAAALGMSRSDMHDVVRALSLKDFFKSMTAYHDENVWHDVYKPVTPFGHLYVKLIVSNNVLIVSFKEK</sequence>
<proteinExistence type="predicted"/>
<evidence type="ECO:0000313" key="3">
    <source>
        <dbReference type="Proteomes" id="UP000298545"/>
    </source>
</evidence>
<dbReference type="AlphaFoldDB" id="A0A4D7DRI6"/>
<dbReference type="OrthoDB" id="1666895at2"/>
<organism evidence="1 3">
    <name type="scientific">Agrobacterium larrymoorei</name>
    <dbReference type="NCBI Taxonomy" id="160699"/>
    <lineage>
        <taxon>Bacteria</taxon>
        <taxon>Pseudomonadati</taxon>
        <taxon>Pseudomonadota</taxon>
        <taxon>Alphaproteobacteria</taxon>
        <taxon>Hyphomicrobiales</taxon>
        <taxon>Rhizobiaceae</taxon>
        <taxon>Rhizobium/Agrobacterium group</taxon>
        <taxon>Agrobacterium</taxon>
    </lineage>
</organism>
<dbReference type="Proteomes" id="UP000826513">
    <property type="component" value="Chromosome 1"/>
</dbReference>
<dbReference type="RefSeq" id="WP_027675444.1">
    <property type="nucleotide sequence ID" value="NZ_CP039691.1"/>
</dbReference>
<accession>A0A4D7DRI6</accession>
<dbReference type="EMBL" id="CP072167">
    <property type="protein sequence ID" value="QYA06248.1"/>
    <property type="molecule type" value="Genomic_DNA"/>
</dbReference>
<gene>
    <name evidence="1" type="ORF">CFBP5473_10480</name>
    <name evidence="2" type="ORF">J5285_09235</name>
</gene>
<dbReference type="Proteomes" id="UP000298545">
    <property type="component" value="Chromosome circular"/>
</dbReference>
<evidence type="ECO:0000313" key="2">
    <source>
        <dbReference type="EMBL" id="QYA06248.1"/>
    </source>
</evidence>
<dbReference type="InterPro" id="IPR038493">
    <property type="entry name" value="MqsR_sf"/>
</dbReference>
<keyword evidence="4" id="KW-1185">Reference proteome</keyword>
<dbReference type="Gene3D" id="3.30.2310.40">
    <property type="match status" value="1"/>
</dbReference>